<accession>A0ABW4RWL5</accession>
<sequence>MADVNRPAAGLRSFLHASLLDTAEMHGGPVSPYRPRCVCALTLVAGAAVLAWSLRIPAGDPAFYLATLALAAVWAVGARLSGPLPLAGRAGAGARVGDELVRALVVGLVLLMVFVTGAVLVAQLPGLATPVQELLDHARQGSLPLVALLTALNGLAEELFFRGALFAALPRGWQLAGSTILYTVVTAMSGIPLLAFAALVLGVVVGLQRRATAGCLAPVVTHLVWSLGMLLLLGPTLSLAARILS</sequence>
<keyword evidence="1" id="KW-0812">Transmembrane</keyword>
<reference evidence="4" key="1">
    <citation type="journal article" date="2019" name="Int. J. Syst. Evol. Microbiol.">
        <title>The Global Catalogue of Microorganisms (GCM) 10K type strain sequencing project: providing services to taxonomists for standard genome sequencing and annotation.</title>
        <authorList>
            <consortium name="The Broad Institute Genomics Platform"/>
            <consortium name="The Broad Institute Genome Sequencing Center for Infectious Disease"/>
            <person name="Wu L."/>
            <person name="Ma J."/>
        </authorList>
    </citation>
    <scope>NUCLEOTIDE SEQUENCE [LARGE SCALE GENOMIC DNA]</scope>
    <source>
        <strain evidence="4">CAIM 431</strain>
    </source>
</reference>
<feature type="transmembrane region" description="Helical" evidence="1">
    <location>
        <begin position="103"/>
        <end position="125"/>
    </location>
</feature>
<feature type="transmembrane region" description="Helical" evidence="1">
    <location>
        <begin position="145"/>
        <end position="168"/>
    </location>
</feature>
<keyword evidence="1" id="KW-0472">Membrane</keyword>
<protein>
    <submittedName>
        <fullName evidence="3">CPBP family intramembrane glutamic endopeptidase</fullName>
        <ecNumber evidence="3">3.4.-.-</ecNumber>
    </submittedName>
</protein>
<comment type="caution">
    <text evidence="3">The sequence shown here is derived from an EMBL/GenBank/DDBJ whole genome shotgun (WGS) entry which is preliminary data.</text>
</comment>
<evidence type="ECO:0000256" key="1">
    <source>
        <dbReference type="SAM" id="Phobius"/>
    </source>
</evidence>
<gene>
    <name evidence="3" type="ORF">ACFSCS_09705</name>
</gene>
<feature type="transmembrane region" description="Helical" evidence="1">
    <location>
        <begin position="223"/>
        <end position="244"/>
    </location>
</feature>
<keyword evidence="3" id="KW-0378">Hydrolase</keyword>
<proteinExistence type="predicted"/>
<feature type="transmembrane region" description="Helical" evidence="1">
    <location>
        <begin position="37"/>
        <end position="56"/>
    </location>
</feature>
<evidence type="ECO:0000313" key="3">
    <source>
        <dbReference type="EMBL" id="MFD1890450.1"/>
    </source>
</evidence>
<dbReference type="Pfam" id="PF02517">
    <property type="entry name" value="Rce1-like"/>
    <property type="match status" value="1"/>
</dbReference>
<name>A0ABW4RWL5_9ACTN</name>
<feature type="transmembrane region" description="Helical" evidence="1">
    <location>
        <begin position="62"/>
        <end position="82"/>
    </location>
</feature>
<feature type="domain" description="CAAX prenyl protease 2/Lysostaphin resistance protein A-like" evidence="2">
    <location>
        <begin position="141"/>
        <end position="227"/>
    </location>
</feature>
<keyword evidence="1" id="KW-1133">Transmembrane helix</keyword>
<dbReference type="EMBL" id="JBHUFZ010000019">
    <property type="protein sequence ID" value="MFD1890450.1"/>
    <property type="molecule type" value="Genomic_DNA"/>
</dbReference>
<keyword evidence="4" id="KW-1185">Reference proteome</keyword>
<evidence type="ECO:0000313" key="4">
    <source>
        <dbReference type="Proteomes" id="UP001597326"/>
    </source>
</evidence>
<feature type="transmembrane region" description="Helical" evidence="1">
    <location>
        <begin position="180"/>
        <end position="203"/>
    </location>
</feature>
<dbReference type="Proteomes" id="UP001597326">
    <property type="component" value="Unassembled WGS sequence"/>
</dbReference>
<dbReference type="GO" id="GO:0016787">
    <property type="term" value="F:hydrolase activity"/>
    <property type="evidence" value="ECO:0007669"/>
    <property type="project" value="UniProtKB-KW"/>
</dbReference>
<dbReference type="EC" id="3.4.-.-" evidence="3"/>
<dbReference type="RefSeq" id="WP_343874807.1">
    <property type="nucleotide sequence ID" value="NZ_BAAAIX010000027.1"/>
</dbReference>
<dbReference type="InterPro" id="IPR003675">
    <property type="entry name" value="Rce1/LyrA-like_dom"/>
</dbReference>
<evidence type="ECO:0000259" key="2">
    <source>
        <dbReference type="Pfam" id="PF02517"/>
    </source>
</evidence>
<organism evidence="3 4">
    <name type="scientific">Luteococcus peritonei</name>
    <dbReference type="NCBI Taxonomy" id="88874"/>
    <lineage>
        <taxon>Bacteria</taxon>
        <taxon>Bacillati</taxon>
        <taxon>Actinomycetota</taxon>
        <taxon>Actinomycetes</taxon>
        <taxon>Propionibacteriales</taxon>
        <taxon>Propionibacteriaceae</taxon>
        <taxon>Luteococcus</taxon>
    </lineage>
</organism>